<evidence type="ECO:0000259" key="3">
    <source>
        <dbReference type="PROSITE" id="PS51186"/>
    </source>
</evidence>
<dbReference type="Gene3D" id="3.40.630.30">
    <property type="match status" value="1"/>
</dbReference>
<dbReference type="InterPro" id="IPR016181">
    <property type="entry name" value="Acyl_CoA_acyltransferase"/>
</dbReference>
<gene>
    <name evidence="4" type="ORF">CNY62_00145</name>
</gene>
<protein>
    <submittedName>
        <fullName evidence="4">N-acetyltransferase</fullName>
    </submittedName>
</protein>
<dbReference type="GO" id="GO:0016747">
    <property type="term" value="F:acyltransferase activity, transferring groups other than amino-acyl groups"/>
    <property type="evidence" value="ECO:0007669"/>
    <property type="project" value="InterPro"/>
</dbReference>
<evidence type="ECO:0000256" key="2">
    <source>
        <dbReference type="ARBA" id="ARBA00023315"/>
    </source>
</evidence>
<accession>A0A1D2K413</accession>
<dbReference type="Proteomes" id="UP000243591">
    <property type="component" value="Chromosome"/>
</dbReference>
<dbReference type="CDD" id="cd04301">
    <property type="entry name" value="NAT_SF"/>
    <property type="match status" value="1"/>
</dbReference>
<dbReference type="Pfam" id="PF00583">
    <property type="entry name" value="Acetyltransf_1"/>
    <property type="match status" value="1"/>
</dbReference>
<dbReference type="RefSeq" id="WP_069125443.1">
    <property type="nucleotide sequence ID" value="NZ_CBCPJR010000001.1"/>
</dbReference>
<reference evidence="4 5" key="1">
    <citation type="submission" date="2017-09" db="EMBL/GenBank/DDBJ databases">
        <title>Complete Genome Sequences of Two Strains of the Meat Spoilage Bacterium Brochothrix thermosphacta Isolated from Ground Chicken.</title>
        <authorList>
            <person name="Paoli G.C."/>
            <person name="Wijey C."/>
            <person name="Chen C.-Y."/>
            <person name="Nguyen L."/>
            <person name="Yan X."/>
            <person name="Irwin P.L."/>
        </authorList>
    </citation>
    <scope>NUCLEOTIDE SEQUENCE [LARGE SCALE GENOMIC DNA]</scope>
    <source>
        <strain evidence="4 5">BI</strain>
    </source>
</reference>
<dbReference type="AlphaFoldDB" id="A0A1D2K413"/>
<keyword evidence="2" id="KW-0012">Acyltransferase</keyword>
<dbReference type="EMBL" id="CP023483">
    <property type="protein sequence ID" value="ATF24907.1"/>
    <property type="molecule type" value="Genomic_DNA"/>
</dbReference>
<evidence type="ECO:0000256" key="1">
    <source>
        <dbReference type="ARBA" id="ARBA00022679"/>
    </source>
</evidence>
<dbReference type="InterPro" id="IPR050680">
    <property type="entry name" value="YpeA/RimI_acetyltransf"/>
</dbReference>
<proteinExistence type="predicted"/>
<dbReference type="SUPFAM" id="SSF55729">
    <property type="entry name" value="Acyl-CoA N-acyltransferases (Nat)"/>
    <property type="match status" value="1"/>
</dbReference>
<evidence type="ECO:0000313" key="4">
    <source>
        <dbReference type="EMBL" id="ATF24907.1"/>
    </source>
</evidence>
<feature type="domain" description="N-acetyltransferase" evidence="3">
    <location>
        <begin position="1"/>
        <end position="166"/>
    </location>
</feature>
<dbReference type="PROSITE" id="PS51186">
    <property type="entry name" value="GNAT"/>
    <property type="match status" value="1"/>
</dbReference>
<organism evidence="4 5">
    <name type="scientific">Brochothrix thermosphacta</name>
    <name type="common">Microbacterium thermosphactum</name>
    <dbReference type="NCBI Taxonomy" id="2756"/>
    <lineage>
        <taxon>Bacteria</taxon>
        <taxon>Bacillati</taxon>
        <taxon>Bacillota</taxon>
        <taxon>Bacilli</taxon>
        <taxon>Bacillales</taxon>
        <taxon>Listeriaceae</taxon>
        <taxon>Brochothrix</taxon>
    </lineage>
</organism>
<name>A0A1D2K413_BROTH</name>
<dbReference type="KEGG" id="bths:CNY62_00145"/>
<keyword evidence="5" id="KW-1185">Reference proteome</keyword>
<dbReference type="PANTHER" id="PTHR43420">
    <property type="entry name" value="ACETYLTRANSFERASE"/>
    <property type="match status" value="1"/>
</dbReference>
<dbReference type="InterPro" id="IPR000182">
    <property type="entry name" value="GNAT_dom"/>
</dbReference>
<evidence type="ECO:0000313" key="5">
    <source>
        <dbReference type="Proteomes" id="UP000243591"/>
    </source>
</evidence>
<keyword evidence="1 4" id="KW-0808">Transferase</keyword>
<sequence length="166" mass="18946">MEMRILTEKDAEEFRKLRLKGLQTDASAFGSTYELECDLPLKEFEQRLVPSEEQFVVGGFEENQLVCTASFIRADEEKEQHKGSLAGIYCEKAYRGTGIAKAVIEYTIAHARTLEGLKMLTLIVVSENERAKAFYETFGFETYGTEPNAMFDGVKYYDEDSMFLEL</sequence>
<dbReference type="OrthoDB" id="9799092at2"/>